<keyword evidence="7" id="KW-1133">Transmembrane helix</keyword>
<evidence type="ECO:0000256" key="7">
    <source>
        <dbReference type="SAM" id="Phobius"/>
    </source>
</evidence>
<dbReference type="InterPro" id="IPR004090">
    <property type="entry name" value="Chemotax_Me-accpt_rcpt"/>
</dbReference>
<feature type="domain" description="T-SNARE coiled-coil homology" evidence="9">
    <location>
        <begin position="625"/>
        <end position="687"/>
    </location>
</feature>
<dbReference type="GO" id="GO:0005886">
    <property type="term" value="C:plasma membrane"/>
    <property type="evidence" value="ECO:0007669"/>
    <property type="project" value="UniProtKB-SubCell"/>
</dbReference>
<dbReference type="EMBL" id="QYUL01000002">
    <property type="protein sequence ID" value="RJF81344.1"/>
    <property type="molecule type" value="Genomic_DNA"/>
</dbReference>
<dbReference type="Pfam" id="PF00015">
    <property type="entry name" value="MCPsignal"/>
    <property type="match status" value="1"/>
</dbReference>
<comment type="caution">
    <text evidence="11">The sequence shown here is derived from an EMBL/GenBank/DDBJ whole genome shotgun (WGS) entry which is preliminary data.</text>
</comment>
<keyword evidence="6" id="KW-0175">Coiled coil</keyword>
<dbReference type="Gene3D" id="6.10.340.10">
    <property type="match status" value="1"/>
</dbReference>
<evidence type="ECO:0000256" key="6">
    <source>
        <dbReference type="SAM" id="Coils"/>
    </source>
</evidence>
<gene>
    <name evidence="11" type="ORF">D3877_14280</name>
</gene>
<feature type="domain" description="Methyl-accepting transducer" evidence="8">
    <location>
        <begin position="473"/>
        <end position="695"/>
    </location>
</feature>
<feature type="domain" description="HAMP" evidence="10">
    <location>
        <begin position="380"/>
        <end position="432"/>
    </location>
</feature>
<evidence type="ECO:0000313" key="11">
    <source>
        <dbReference type="EMBL" id="RJF81344.1"/>
    </source>
</evidence>
<accession>A0A418VW25</accession>
<dbReference type="GO" id="GO:0004888">
    <property type="term" value="F:transmembrane signaling receptor activity"/>
    <property type="evidence" value="ECO:0007669"/>
    <property type="project" value="InterPro"/>
</dbReference>
<keyword evidence="3 5" id="KW-0807">Transducer</keyword>
<evidence type="ECO:0000256" key="1">
    <source>
        <dbReference type="ARBA" id="ARBA00004429"/>
    </source>
</evidence>
<dbReference type="InterPro" id="IPR038188">
    <property type="entry name" value="TorS_sensor_sf"/>
</dbReference>
<dbReference type="PRINTS" id="PR00260">
    <property type="entry name" value="CHEMTRNSDUCR"/>
</dbReference>
<comment type="subcellular location">
    <subcellularLocation>
        <location evidence="1">Cell inner membrane</location>
        <topology evidence="1">Multi-pass membrane protein</topology>
    </subcellularLocation>
</comment>
<evidence type="ECO:0000256" key="4">
    <source>
        <dbReference type="ARBA" id="ARBA00029447"/>
    </source>
</evidence>
<evidence type="ECO:0000256" key="2">
    <source>
        <dbReference type="ARBA" id="ARBA00022519"/>
    </source>
</evidence>
<dbReference type="RefSeq" id="WP_119831433.1">
    <property type="nucleotide sequence ID" value="NZ_QYUL01000002.1"/>
</dbReference>
<dbReference type="PANTHER" id="PTHR32089">
    <property type="entry name" value="METHYL-ACCEPTING CHEMOTAXIS PROTEIN MCPB"/>
    <property type="match status" value="1"/>
</dbReference>
<dbReference type="PROSITE" id="PS50192">
    <property type="entry name" value="T_SNARE"/>
    <property type="match status" value="1"/>
</dbReference>
<comment type="similarity">
    <text evidence="4">Belongs to the methyl-accepting chemotaxis (MCP) protein family.</text>
</comment>
<reference evidence="11 12" key="1">
    <citation type="submission" date="2018-09" db="EMBL/GenBank/DDBJ databases">
        <authorList>
            <person name="Zhu H."/>
        </authorList>
    </citation>
    <scope>NUCLEOTIDE SEQUENCE [LARGE SCALE GENOMIC DNA]</scope>
    <source>
        <strain evidence="11 12">K2W22B-5</strain>
    </source>
</reference>
<feature type="transmembrane region" description="Helical" evidence="7">
    <location>
        <begin position="32"/>
        <end position="55"/>
    </location>
</feature>
<dbReference type="Pfam" id="PF00672">
    <property type="entry name" value="HAMP"/>
    <property type="match status" value="1"/>
</dbReference>
<evidence type="ECO:0000259" key="9">
    <source>
        <dbReference type="PROSITE" id="PS50192"/>
    </source>
</evidence>
<keyword evidence="7" id="KW-0472">Membrane</keyword>
<keyword evidence="12" id="KW-1185">Reference proteome</keyword>
<evidence type="ECO:0000259" key="10">
    <source>
        <dbReference type="PROSITE" id="PS50885"/>
    </source>
</evidence>
<dbReference type="AlphaFoldDB" id="A0A418VW25"/>
<evidence type="ECO:0000256" key="3">
    <source>
        <dbReference type="ARBA" id="ARBA00023224"/>
    </source>
</evidence>
<evidence type="ECO:0000256" key="5">
    <source>
        <dbReference type="PROSITE-ProRule" id="PRU00284"/>
    </source>
</evidence>
<feature type="transmembrane region" description="Helical" evidence="7">
    <location>
        <begin position="359"/>
        <end position="378"/>
    </location>
</feature>
<proteinExistence type="inferred from homology"/>
<dbReference type="GO" id="GO:0006935">
    <property type="term" value="P:chemotaxis"/>
    <property type="evidence" value="ECO:0007669"/>
    <property type="project" value="InterPro"/>
</dbReference>
<dbReference type="SMART" id="SM00283">
    <property type="entry name" value="MA"/>
    <property type="match status" value="1"/>
</dbReference>
<keyword evidence="2" id="KW-1003">Cell membrane</keyword>
<dbReference type="Gene3D" id="1.20.58.920">
    <property type="match status" value="1"/>
</dbReference>
<dbReference type="PROSITE" id="PS50111">
    <property type="entry name" value="CHEMOTAXIS_TRANSDUC_2"/>
    <property type="match status" value="1"/>
</dbReference>
<dbReference type="OrthoDB" id="8476854at2"/>
<keyword evidence="2" id="KW-0997">Cell inner membrane</keyword>
<dbReference type="SMART" id="SM00304">
    <property type="entry name" value="HAMP"/>
    <property type="match status" value="2"/>
</dbReference>
<dbReference type="Gene3D" id="1.10.287.950">
    <property type="entry name" value="Methyl-accepting chemotaxis protein"/>
    <property type="match status" value="1"/>
</dbReference>
<keyword evidence="7" id="KW-0812">Transmembrane</keyword>
<dbReference type="GO" id="GO:0007165">
    <property type="term" value="P:signal transduction"/>
    <property type="evidence" value="ECO:0007669"/>
    <property type="project" value="UniProtKB-KW"/>
</dbReference>
<dbReference type="Proteomes" id="UP000283458">
    <property type="component" value="Unassembled WGS sequence"/>
</dbReference>
<evidence type="ECO:0000259" key="8">
    <source>
        <dbReference type="PROSITE" id="PS50111"/>
    </source>
</evidence>
<dbReference type="InterPro" id="IPR004089">
    <property type="entry name" value="MCPsignal_dom"/>
</dbReference>
<feature type="coiled-coil region" evidence="6">
    <location>
        <begin position="502"/>
        <end position="529"/>
    </location>
</feature>
<dbReference type="PANTHER" id="PTHR32089:SF112">
    <property type="entry name" value="LYSOZYME-LIKE PROTEIN-RELATED"/>
    <property type="match status" value="1"/>
</dbReference>
<dbReference type="PROSITE" id="PS50885">
    <property type="entry name" value="HAMP"/>
    <property type="match status" value="1"/>
</dbReference>
<sequence length="729" mass="75143">MSSAFQSGDEADPRPSFTLRRLTRGVGLRGRLMAAIGVVLSGTLIAAAVALLGYADVRANNAVILNHALPAMVESMGVAQRAETLVALAPALSAAADRAALDAVSARIRDSRAAFTDQLERLRATGSAHERLATILTASTALLDNLAALDAVSTDRIAQAERRAALLPGILEAGTQLQRATSFWKTSLEGDEEDAHGKLADSASSPEEMRAAAALLAETRAVMGPLRTAIEETANATSLLLESAAATDDASLIRLRTRLGASLLAAGAAGKSLPEKLRAVIASELAALTTVGAGDDGLIGVRRREVAIVERANALMADNRKLADGVAADIAALVADQRGGIDQANRATEALLDAGGRTQVAVCAASLLISILVVWLYVGRRVVGRLLLLKDAMQRIADGDLARDVVTSGSDEITQMGAVLRVFRNTARAVESARAEADVQREQAARDRRAAMLGLADGFEAGVKTVVDRVSTASDRMHQTAEGMVTMADGTVRQASDAAQAAERASANVDSAAAAAQELSQSIEEISRQVTQSATIAGEAAQHAERTDATMRGLDEAAARIGAVLDLISGIAGQTNLLALNATIEAARAGDAGKGFAVVAHEVKQLATQTAQATGQIAAQINAMQGATAEAVGSIRVISATIARLNDIAATIAASVEEQGAATAEIARSVREAADRTEEATANIRHLRATAGQAGESAQSVLAVAGSVTNEVGHLTGRVGDFLANVRRG</sequence>
<dbReference type="SUPFAM" id="SSF58104">
    <property type="entry name" value="Methyl-accepting chemotaxis protein (MCP) signaling domain"/>
    <property type="match status" value="1"/>
</dbReference>
<dbReference type="InterPro" id="IPR000727">
    <property type="entry name" value="T_SNARE_dom"/>
</dbReference>
<organism evidence="11 12">
    <name type="scientific">Azospirillum cavernae</name>
    <dbReference type="NCBI Taxonomy" id="2320860"/>
    <lineage>
        <taxon>Bacteria</taxon>
        <taxon>Pseudomonadati</taxon>
        <taxon>Pseudomonadota</taxon>
        <taxon>Alphaproteobacteria</taxon>
        <taxon>Rhodospirillales</taxon>
        <taxon>Azospirillaceae</taxon>
        <taxon>Azospirillum</taxon>
    </lineage>
</organism>
<dbReference type="CDD" id="cd06225">
    <property type="entry name" value="HAMP"/>
    <property type="match status" value="1"/>
</dbReference>
<protein>
    <submittedName>
        <fullName evidence="11">HAMP domain-containing protein</fullName>
    </submittedName>
</protein>
<name>A0A418VW25_9PROT</name>
<dbReference type="InterPro" id="IPR003660">
    <property type="entry name" value="HAMP_dom"/>
</dbReference>
<evidence type="ECO:0000313" key="12">
    <source>
        <dbReference type="Proteomes" id="UP000283458"/>
    </source>
</evidence>